<accession>A0A2M8QEQ0</accession>
<dbReference type="PANTHER" id="PTHR40267:SF1">
    <property type="entry name" value="BLR3294 PROTEIN"/>
    <property type="match status" value="1"/>
</dbReference>
<dbReference type="PANTHER" id="PTHR40267">
    <property type="entry name" value="BLR3294 PROTEIN"/>
    <property type="match status" value="1"/>
</dbReference>
<organism evidence="1 2">
    <name type="scientific">Candidatus Thermofonsia Clade 3 bacterium</name>
    <dbReference type="NCBI Taxonomy" id="2364212"/>
    <lineage>
        <taxon>Bacteria</taxon>
        <taxon>Bacillati</taxon>
        <taxon>Chloroflexota</taxon>
        <taxon>Candidatus Thermofontia</taxon>
        <taxon>Candidatus Thermofonsia Clade 3</taxon>
    </lineage>
</organism>
<evidence type="ECO:0000313" key="2">
    <source>
        <dbReference type="Proteomes" id="UP000230790"/>
    </source>
</evidence>
<dbReference type="Proteomes" id="UP000230790">
    <property type="component" value="Unassembled WGS sequence"/>
</dbReference>
<proteinExistence type="predicted"/>
<evidence type="ECO:0000313" key="1">
    <source>
        <dbReference type="EMBL" id="PJF48279.1"/>
    </source>
</evidence>
<dbReference type="InterPro" id="IPR026286">
    <property type="entry name" value="MaiA/AMDase"/>
</dbReference>
<sequence length="248" mass="27625">MTDALGWRKKFGVLAPSTNTIVEPDFYAMRVPGVTAHFSRIHIRDQNLSSDAAFENLLAQIRVEINYAIDRVMTCEPDYIVMGMSAETFWDGVEGNRAFKRRVSERAGGLGVATGAEACEKALQLFGVRRIGVVTPYQPIGDQNVVRFFNDIGFEVVRIKGLRCPTAVAIAHITEDELRRALIEVNGDDVDALVQVGTNLSMVRLADEAERWLGKPVIAINAATWWFALRQNGIEDKVWGAGRLLREF</sequence>
<dbReference type="InterPro" id="IPR053714">
    <property type="entry name" value="Iso_Racemase_Enz_sf"/>
</dbReference>
<protein>
    <submittedName>
        <fullName evidence="1">Arylmalonate decarboxylase</fullName>
    </submittedName>
</protein>
<dbReference type="PIRSF" id="PIRSF015736">
    <property type="entry name" value="MI"/>
    <property type="match status" value="1"/>
</dbReference>
<dbReference type="Gene3D" id="3.40.50.12500">
    <property type="match status" value="1"/>
</dbReference>
<dbReference type="Pfam" id="PF17645">
    <property type="entry name" value="Amdase"/>
    <property type="match status" value="1"/>
</dbReference>
<reference evidence="1 2" key="1">
    <citation type="submission" date="2017-11" db="EMBL/GenBank/DDBJ databases">
        <title>Evolution of Phototrophy in the Chloroflexi Phylum Driven by Horizontal Gene Transfer.</title>
        <authorList>
            <person name="Ward L.M."/>
            <person name="Hemp J."/>
            <person name="Shih P.M."/>
            <person name="Mcglynn S.E."/>
            <person name="Fischer W."/>
        </authorList>
    </citation>
    <scope>NUCLEOTIDE SEQUENCE [LARGE SCALE GENOMIC DNA]</scope>
    <source>
        <strain evidence="1">JP3_7</strain>
    </source>
</reference>
<name>A0A2M8QEQ0_9CHLR</name>
<dbReference type="AlphaFoldDB" id="A0A2M8QEQ0"/>
<gene>
    <name evidence="1" type="ORF">CUN48_04480</name>
</gene>
<dbReference type="EMBL" id="PGTN01000019">
    <property type="protein sequence ID" value="PJF48279.1"/>
    <property type="molecule type" value="Genomic_DNA"/>
</dbReference>
<comment type="caution">
    <text evidence="1">The sequence shown here is derived from an EMBL/GenBank/DDBJ whole genome shotgun (WGS) entry which is preliminary data.</text>
</comment>